<evidence type="ECO:0000313" key="3">
    <source>
        <dbReference type="Proteomes" id="UP001310594"/>
    </source>
</evidence>
<dbReference type="EMBL" id="JAVRQU010000004">
    <property type="protein sequence ID" value="KAK5704210.1"/>
    <property type="molecule type" value="Genomic_DNA"/>
</dbReference>
<dbReference type="SUPFAM" id="SSF81383">
    <property type="entry name" value="F-box domain"/>
    <property type="match status" value="1"/>
</dbReference>
<dbReference type="Pfam" id="PF00646">
    <property type="entry name" value="F-box"/>
    <property type="match status" value="1"/>
</dbReference>
<dbReference type="CDD" id="cd09917">
    <property type="entry name" value="F-box_SF"/>
    <property type="match status" value="1"/>
</dbReference>
<accession>A0AAN7WAM1</accession>
<protein>
    <recommendedName>
        <fullName evidence="1">F-box domain-containing protein</fullName>
    </recommendedName>
</protein>
<evidence type="ECO:0000259" key="1">
    <source>
        <dbReference type="Pfam" id="PF00646"/>
    </source>
</evidence>
<dbReference type="AlphaFoldDB" id="A0AAN7WAM1"/>
<reference evidence="2" key="1">
    <citation type="submission" date="2023-08" db="EMBL/GenBank/DDBJ databases">
        <title>Black Yeasts Isolated from many extreme environments.</title>
        <authorList>
            <person name="Coleine C."/>
            <person name="Stajich J.E."/>
            <person name="Selbmann L."/>
        </authorList>
    </citation>
    <scope>NUCLEOTIDE SEQUENCE</scope>
    <source>
        <strain evidence="2">CCFEE 5810</strain>
    </source>
</reference>
<proteinExistence type="predicted"/>
<sequence>MAAEATVSEEQVELASTRVFATTELLEHILIYVPARDVLLAQRVSHRWQAVVTESPSLQELLLFTREVIDPAVWITQCPAASHSEDSCVWDGLFVRYMDVPPGQMFVPPGFPEWPDVLNTGSMAHLHVKEPLARLFAKKPVMFVWPGDDHASPISGPPTQLARKVLHESATRPEASWRRMLQLNPPIVGNTSVPNTTPVAMYEGLYARAMSATGENADGCIRFGRLYDAAVDAQRETDEARGIRREERRLEGGYSEVILSQVDYAKAGNI</sequence>
<dbReference type="Proteomes" id="UP001310594">
    <property type="component" value="Unassembled WGS sequence"/>
</dbReference>
<dbReference type="InterPro" id="IPR001810">
    <property type="entry name" value="F-box_dom"/>
</dbReference>
<comment type="caution">
    <text evidence="2">The sequence shown here is derived from an EMBL/GenBank/DDBJ whole genome shotgun (WGS) entry which is preliminary data.</text>
</comment>
<name>A0AAN7WAM1_9PEZI</name>
<dbReference type="InterPro" id="IPR036047">
    <property type="entry name" value="F-box-like_dom_sf"/>
</dbReference>
<gene>
    <name evidence="2" type="ORF">LTR97_003223</name>
</gene>
<dbReference type="Gene3D" id="1.20.1280.50">
    <property type="match status" value="1"/>
</dbReference>
<evidence type="ECO:0000313" key="2">
    <source>
        <dbReference type="EMBL" id="KAK5704210.1"/>
    </source>
</evidence>
<feature type="domain" description="F-box" evidence="1">
    <location>
        <begin position="24"/>
        <end position="56"/>
    </location>
</feature>
<organism evidence="2 3">
    <name type="scientific">Elasticomyces elasticus</name>
    <dbReference type="NCBI Taxonomy" id="574655"/>
    <lineage>
        <taxon>Eukaryota</taxon>
        <taxon>Fungi</taxon>
        <taxon>Dikarya</taxon>
        <taxon>Ascomycota</taxon>
        <taxon>Pezizomycotina</taxon>
        <taxon>Dothideomycetes</taxon>
        <taxon>Dothideomycetidae</taxon>
        <taxon>Mycosphaerellales</taxon>
        <taxon>Teratosphaeriaceae</taxon>
        <taxon>Elasticomyces</taxon>
    </lineage>
</organism>